<comment type="subcellular location">
    <subcellularLocation>
        <location evidence="1">Membrane</location>
        <topology evidence="1">Multi-pass membrane protein</topology>
    </subcellularLocation>
</comment>
<feature type="transmembrane region" description="Helical" evidence="8">
    <location>
        <begin position="477"/>
        <end position="495"/>
    </location>
</feature>
<evidence type="ECO:0000256" key="8">
    <source>
        <dbReference type="SAM" id="Phobius"/>
    </source>
</evidence>
<accession>A0A9P0G5I9</accession>
<feature type="compositionally biased region" description="Polar residues" evidence="7">
    <location>
        <begin position="179"/>
        <end position="189"/>
    </location>
</feature>
<feature type="region of interest" description="Disordered" evidence="7">
    <location>
        <begin position="161"/>
        <end position="189"/>
    </location>
</feature>
<gene>
    <name evidence="9" type="ORF">BEMITA_LOCUS9956</name>
</gene>
<dbReference type="GO" id="GO:0030258">
    <property type="term" value="P:lipid modification"/>
    <property type="evidence" value="ECO:0007669"/>
    <property type="project" value="TreeGrafter"/>
</dbReference>
<name>A0A9P0G5I9_BEMTA</name>
<keyword evidence="10" id="KW-1185">Reference proteome</keyword>
<keyword evidence="2" id="KW-0808">Transferase</keyword>
<feature type="transmembrane region" description="Helical" evidence="8">
    <location>
        <begin position="445"/>
        <end position="465"/>
    </location>
</feature>
<reference evidence="9" key="1">
    <citation type="submission" date="2021-12" db="EMBL/GenBank/DDBJ databases">
        <authorList>
            <person name="King R."/>
        </authorList>
    </citation>
    <scope>NUCLEOTIDE SEQUENCE</scope>
</reference>
<evidence type="ECO:0000313" key="9">
    <source>
        <dbReference type="EMBL" id="CAH0773469.1"/>
    </source>
</evidence>
<dbReference type="Proteomes" id="UP001152759">
    <property type="component" value="Chromosome 6"/>
</dbReference>
<keyword evidence="6" id="KW-0012">Acyltransferase</keyword>
<evidence type="ECO:0000256" key="2">
    <source>
        <dbReference type="ARBA" id="ARBA00022679"/>
    </source>
</evidence>
<dbReference type="AlphaFoldDB" id="A0A9P0G5I9"/>
<evidence type="ECO:0000256" key="1">
    <source>
        <dbReference type="ARBA" id="ARBA00004141"/>
    </source>
</evidence>
<keyword evidence="3 8" id="KW-0812">Transmembrane</keyword>
<dbReference type="PANTHER" id="PTHR13906:SF4">
    <property type="entry name" value="LYSOPHOSPHOLIPID ACYLTRANSFERASE 6"/>
    <property type="match status" value="1"/>
</dbReference>
<keyword evidence="5 8" id="KW-0472">Membrane</keyword>
<dbReference type="GO" id="GO:0016020">
    <property type="term" value="C:membrane"/>
    <property type="evidence" value="ECO:0007669"/>
    <property type="project" value="UniProtKB-SubCell"/>
</dbReference>
<dbReference type="KEGG" id="btab:109034723"/>
<keyword evidence="4 8" id="KW-1133">Transmembrane helix</keyword>
<feature type="transmembrane region" description="Helical" evidence="8">
    <location>
        <begin position="96"/>
        <end position="115"/>
    </location>
</feature>
<dbReference type="EMBL" id="OU963867">
    <property type="protein sequence ID" value="CAH0773469.1"/>
    <property type="molecule type" value="Genomic_DNA"/>
</dbReference>
<feature type="transmembrane region" description="Helical" evidence="8">
    <location>
        <begin position="57"/>
        <end position="76"/>
    </location>
</feature>
<evidence type="ECO:0000256" key="4">
    <source>
        <dbReference type="ARBA" id="ARBA00022989"/>
    </source>
</evidence>
<organism evidence="9 10">
    <name type="scientific">Bemisia tabaci</name>
    <name type="common">Sweetpotato whitefly</name>
    <name type="synonym">Aleurodes tabaci</name>
    <dbReference type="NCBI Taxonomy" id="7038"/>
    <lineage>
        <taxon>Eukaryota</taxon>
        <taxon>Metazoa</taxon>
        <taxon>Ecdysozoa</taxon>
        <taxon>Arthropoda</taxon>
        <taxon>Hexapoda</taxon>
        <taxon>Insecta</taxon>
        <taxon>Pterygota</taxon>
        <taxon>Neoptera</taxon>
        <taxon>Paraneoptera</taxon>
        <taxon>Hemiptera</taxon>
        <taxon>Sternorrhyncha</taxon>
        <taxon>Aleyrodoidea</taxon>
        <taxon>Aleyrodidae</taxon>
        <taxon>Aleyrodinae</taxon>
        <taxon>Bemisia</taxon>
    </lineage>
</organism>
<evidence type="ECO:0000256" key="3">
    <source>
        <dbReference type="ARBA" id="ARBA00022692"/>
    </source>
</evidence>
<dbReference type="InterPro" id="IPR049941">
    <property type="entry name" value="LPLAT_7/PORCN-like"/>
</dbReference>
<dbReference type="PANTHER" id="PTHR13906">
    <property type="entry name" value="PORCUPINE"/>
    <property type="match status" value="1"/>
</dbReference>
<evidence type="ECO:0000256" key="5">
    <source>
        <dbReference type="ARBA" id="ARBA00023136"/>
    </source>
</evidence>
<proteinExistence type="predicted"/>
<sequence>MWDPFGVGAFFENLSQLTGIQIDQITFITVQITALTIAPTFQSLLHPSKASPALRQIVSLVLGVIFASTCFGRQLLHLFFLSTVSYVLFKTVNPLRVQWITLIVTLSYLSLMHLYRLFFEYASYSLDITGPLMVAVQKLTSLAFILHDNIHIKKNVSDSNNHIKKNGSESNNHIKKNGSENNNLMKKNGSESNKVTCKITTVPSLLEFYGYMFNFQTLMVGPLVFFDDHMEWVNGENFTKHKLQANGSSTKNGSVPSPFQAVLKKVTASAAFGLLYVSLISKFPISKLRDDDFVEKWSLLSQILYLHISTTLVRFMYYNAWLLTDAVCNASGLGFNGYDEHGVSRWDLVTNVNIPKFEFGVNFKETIDGWNMGTNRWLRLIVYNRTKKFSTALTFALSALWHGFYPGYYLTFANGALFISAARAVRRKIRPYFQSSSSHKLFYDLATTVVSRVAMAYIVFPFVLLEFGLSMRIYLHQYFWMHILAISAVFLLPHFPSSGPEAQTFAARLTLTQSSNNLVTTSIHG</sequence>
<feature type="transmembrane region" description="Helical" evidence="8">
    <location>
        <begin position="25"/>
        <end position="45"/>
    </location>
</feature>
<dbReference type="InterPro" id="IPR004299">
    <property type="entry name" value="MBOAT_fam"/>
</dbReference>
<dbReference type="GO" id="GO:0016746">
    <property type="term" value="F:acyltransferase activity"/>
    <property type="evidence" value="ECO:0007669"/>
    <property type="project" value="UniProtKB-KW"/>
</dbReference>
<protein>
    <submittedName>
        <fullName evidence="9">Uncharacterized protein</fullName>
    </submittedName>
</protein>
<evidence type="ECO:0000256" key="6">
    <source>
        <dbReference type="ARBA" id="ARBA00023315"/>
    </source>
</evidence>
<dbReference type="Pfam" id="PF03062">
    <property type="entry name" value="MBOAT"/>
    <property type="match status" value="1"/>
</dbReference>
<evidence type="ECO:0000313" key="10">
    <source>
        <dbReference type="Proteomes" id="UP001152759"/>
    </source>
</evidence>
<evidence type="ECO:0000256" key="7">
    <source>
        <dbReference type="SAM" id="MobiDB-lite"/>
    </source>
</evidence>